<dbReference type="Proteomes" id="UP000182761">
    <property type="component" value="Unassembled WGS sequence"/>
</dbReference>
<dbReference type="InterPro" id="IPR001173">
    <property type="entry name" value="Glyco_trans_2-like"/>
</dbReference>
<gene>
    <name evidence="2" type="ORF">Ga0061079_10944</name>
</gene>
<evidence type="ECO:0000313" key="2">
    <source>
        <dbReference type="EMBL" id="CVK16654.1"/>
    </source>
</evidence>
<dbReference type="AlphaFoldDB" id="A0A0X3AQK6"/>
<evidence type="ECO:0000259" key="1">
    <source>
        <dbReference type="Pfam" id="PF00535"/>
    </source>
</evidence>
<accession>A0A0X3AQK6</accession>
<dbReference type="RefSeq" id="WP_055425841.1">
    <property type="nucleotide sequence ID" value="NZ_FCOR01000009.1"/>
</dbReference>
<keyword evidence="3" id="KW-1185">Reference proteome</keyword>
<reference evidence="2 3" key="1">
    <citation type="submission" date="2016-01" db="EMBL/GenBank/DDBJ databases">
        <authorList>
            <person name="McClelland M."/>
            <person name="Jain A."/>
            <person name="Saraogi P."/>
            <person name="Mendelson R."/>
            <person name="Westerman R."/>
            <person name="SanMiguel P."/>
            <person name="Csonka L."/>
        </authorList>
    </citation>
    <scope>NUCLEOTIDE SEQUENCE [LARGE SCALE GENOMIC DNA]</scope>
    <source>
        <strain evidence="2 3">R-53146</strain>
    </source>
</reference>
<dbReference type="STRING" id="1586267.GCA_001418685_01517"/>
<sequence>MYTYTIIIPHKNTPELLRRCLNSIPFREDIQIVVVDDHSDCNMVDFKKFPGYDRKNVEIYFTKEGRGAGYVRNIGLNKAKGKWILFADSDDFFNSNFLNAIDKYKDNDDEIIYFLATSVESKSLMKSTRHLYLVKTREKYYKKLRYNKIRAKDQLVYKNWEVWAKMFNRSFIEKNNLAFNEEKMGEDALFVIRSGELSKNYSVDNFTIYCITYREDSLCFKLDTVNDFDDMFMAKIRINNYLKQVNKEKFTLDLDKDLLLSYKYGGVDKMNEIFKIVKKNGNKLSFKTYIKYYLKILYNSKIK</sequence>
<feature type="domain" description="Glycosyltransferase 2-like" evidence="1">
    <location>
        <begin position="5"/>
        <end position="148"/>
    </location>
</feature>
<name>A0A0X3AQK6_9FLAO</name>
<keyword evidence="2" id="KW-0808">Transferase</keyword>
<dbReference type="Pfam" id="PF00535">
    <property type="entry name" value="Glycos_transf_2"/>
    <property type="match status" value="1"/>
</dbReference>
<dbReference type="EMBL" id="FCOR01000009">
    <property type="protein sequence ID" value="CVK16654.1"/>
    <property type="molecule type" value="Genomic_DNA"/>
</dbReference>
<dbReference type="Gene3D" id="3.90.550.10">
    <property type="entry name" value="Spore Coat Polysaccharide Biosynthesis Protein SpsA, Chain A"/>
    <property type="match status" value="1"/>
</dbReference>
<dbReference type="PANTHER" id="PTHR22916">
    <property type="entry name" value="GLYCOSYLTRANSFERASE"/>
    <property type="match status" value="1"/>
</dbReference>
<dbReference type="InterPro" id="IPR029044">
    <property type="entry name" value="Nucleotide-diphossugar_trans"/>
</dbReference>
<protein>
    <submittedName>
        <fullName evidence="2">Glycosyltransferase involved in cell wall bisynthesis</fullName>
    </submittedName>
</protein>
<organism evidence="2 3">
    <name type="scientific">Apibacter mensalis</name>
    <dbReference type="NCBI Taxonomy" id="1586267"/>
    <lineage>
        <taxon>Bacteria</taxon>
        <taxon>Pseudomonadati</taxon>
        <taxon>Bacteroidota</taxon>
        <taxon>Flavobacteriia</taxon>
        <taxon>Flavobacteriales</taxon>
        <taxon>Weeksellaceae</taxon>
        <taxon>Apibacter</taxon>
    </lineage>
</organism>
<dbReference type="OrthoDB" id="396512at2"/>
<proteinExistence type="predicted"/>
<evidence type="ECO:0000313" key="3">
    <source>
        <dbReference type="Proteomes" id="UP000182761"/>
    </source>
</evidence>
<dbReference type="SUPFAM" id="SSF53448">
    <property type="entry name" value="Nucleotide-diphospho-sugar transferases"/>
    <property type="match status" value="1"/>
</dbReference>
<dbReference type="PANTHER" id="PTHR22916:SF3">
    <property type="entry name" value="UDP-GLCNAC:BETAGAL BETA-1,3-N-ACETYLGLUCOSAMINYLTRANSFERASE-LIKE PROTEIN 1"/>
    <property type="match status" value="1"/>
</dbReference>
<dbReference type="CDD" id="cd00761">
    <property type="entry name" value="Glyco_tranf_GTA_type"/>
    <property type="match status" value="1"/>
</dbReference>
<dbReference type="GO" id="GO:0016758">
    <property type="term" value="F:hexosyltransferase activity"/>
    <property type="evidence" value="ECO:0007669"/>
    <property type="project" value="UniProtKB-ARBA"/>
</dbReference>